<dbReference type="EC" id="2.8.1.12" evidence="3"/>
<dbReference type="Proteomes" id="UP000315363">
    <property type="component" value="Unassembled WGS sequence"/>
</dbReference>
<dbReference type="CDD" id="cd00756">
    <property type="entry name" value="MoaE"/>
    <property type="match status" value="1"/>
</dbReference>
<evidence type="ECO:0000313" key="12">
    <source>
        <dbReference type="EMBL" id="TQO38553.1"/>
    </source>
</evidence>
<comment type="caution">
    <text evidence="12">The sequence shown here is derived from an EMBL/GenBank/DDBJ whole genome shotgun (WGS) entry which is preliminary data.</text>
</comment>
<accession>A0ABY3ADJ8</accession>
<sequence>MPMLNRRLFYAGYAIHLVHTLKFLNVDYLSTKVFFMEKSKIKNVFVEGAISPEFIANSIAKHQSKTAIGAHDIFLGQVRADLIDGQEVAAIEYTAYEEMANLKFHEIREAAFAKYNLSCMHIYHSSGRVNAGEICLFVFVSSPHRKEVFEALHHVVEEIKNQVPIFGKEVFKDDSYQWKVNK</sequence>
<gene>
    <name evidence="12" type="ORF">GQ41_3204</name>
</gene>
<evidence type="ECO:0000256" key="9">
    <source>
        <dbReference type="ARBA" id="ARBA00030781"/>
    </source>
</evidence>
<comment type="catalytic activity">
    <reaction evidence="11">
        <text>2 [molybdopterin-synthase sulfur-carrier protein]-C-terminal-Gly-aminoethanethioate + cyclic pyranopterin phosphate + H2O = molybdopterin + 2 [molybdopterin-synthase sulfur-carrier protein]-C-terminal Gly-Gly + 2 H(+)</text>
        <dbReference type="Rhea" id="RHEA:26333"/>
        <dbReference type="Rhea" id="RHEA-COMP:12202"/>
        <dbReference type="Rhea" id="RHEA-COMP:19907"/>
        <dbReference type="ChEBI" id="CHEBI:15377"/>
        <dbReference type="ChEBI" id="CHEBI:15378"/>
        <dbReference type="ChEBI" id="CHEBI:58698"/>
        <dbReference type="ChEBI" id="CHEBI:59648"/>
        <dbReference type="ChEBI" id="CHEBI:90778"/>
        <dbReference type="ChEBI" id="CHEBI:232372"/>
        <dbReference type="EC" id="2.8.1.12"/>
    </reaction>
</comment>
<dbReference type="Pfam" id="PF02391">
    <property type="entry name" value="MoaE"/>
    <property type="match status" value="1"/>
</dbReference>
<comment type="similarity">
    <text evidence="2">Belongs to the MoaE family.</text>
</comment>
<evidence type="ECO:0000256" key="3">
    <source>
        <dbReference type="ARBA" id="ARBA00011950"/>
    </source>
</evidence>
<dbReference type="InterPro" id="IPR003448">
    <property type="entry name" value="Mopterin_biosynth_MoaE"/>
</dbReference>
<evidence type="ECO:0000256" key="2">
    <source>
        <dbReference type="ARBA" id="ARBA00005426"/>
    </source>
</evidence>
<name>A0ABY3ADJ8_9FLAO</name>
<organism evidence="12 13">
    <name type="scientific">Arenibacter algicola</name>
    <dbReference type="NCBI Taxonomy" id="616991"/>
    <lineage>
        <taxon>Bacteria</taxon>
        <taxon>Pseudomonadati</taxon>
        <taxon>Bacteroidota</taxon>
        <taxon>Flavobacteriia</taxon>
        <taxon>Flavobacteriales</taxon>
        <taxon>Flavobacteriaceae</taxon>
        <taxon>Arenibacter</taxon>
    </lineage>
</organism>
<dbReference type="EMBL" id="VHIF01000001">
    <property type="protein sequence ID" value="TQO38553.1"/>
    <property type="molecule type" value="Genomic_DNA"/>
</dbReference>
<evidence type="ECO:0000256" key="5">
    <source>
        <dbReference type="ARBA" id="ARBA00023150"/>
    </source>
</evidence>
<comment type="pathway">
    <text evidence="1">Cofactor biosynthesis; molybdopterin biosynthesis.</text>
</comment>
<evidence type="ECO:0000256" key="11">
    <source>
        <dbReference type="ARBA" id="ARBA00049878"/>
    </source>
</evidence>
<proteinExistence type="inferred from homology"/>
<keyword evidence="5" id="KW-0501">Molybdenum cofactor biosynthesis</keyword>
<comment type="subunit">
    <text evidence="6">Heterotetramer of 2 MoaD subunits and 2 MoaE subunits. Also stable as homodimer. The enzyme changes between these two forms during catalysis.</text>
</comment>
<evidence type="ECO:0000256" key="6">
    <source>
        <dbReference type="ARBA" id="ARBA00026066"/>
    </source>
</evidence>
<dbReference type="PANTHER" id="PTHR23404">
    <property type="entry name" value="MOLYBDOPTERIN SYNTHASE RELATED"/>
    <property type="match status" value="1"/>
</dbReference>
<evidence type="ECO:0000256" key="8">
    <source>
        <dbReference type="ARBA" id="ARBA00030407"/>
    </source>
</evidence>
<dbReference type="Gene3D" id="3.90.1170.40">
    <property type="entry name" value="Molybdopterin biosynthesis MoaE subunit"/>
    <property type="match status" value="1"/>
</dbReference>
<dbReference type="InterPro" id="IPR036563">
    <property type="entry name" value="MoaE_sf"/>
</dbReference>
<reference evidence="12 13" key="1">
    <citation type="submission" date="2019-06" db="EMBL/GenBank/DDBJ databases">
        <title>A large-scale integrated study on North Sea by COGITO (Coastal Microbe Genomic &amp; Taxonomic Observatory).</title>
        <authorList>
            <person name="Teeling H."/>
        </authorList>
    </citation>
    <scope>NUCLEOTIDE SEQUENCE [LARGE SCALE GENOMIC DNA]</scope>
    <source>
        <strain evidence="12 13">MAR_2009_79</strain>
    </source>
</reference>
<evidence type="ECO:0000256" key="10">
    <source>
        <dbReference type="ARBA" id="ARBA00032474"/>
    </source>
</evidence>
<evidence type="ECO:0000256" key="7">
    <source>
        <dbReference type="ARBA" id="ARBA00029745"/>
    </source>
</evidence>
<keyword evidence="13" id="KW-1185">Reference proteome</keyword>
<evidence type="ECO:0000313" key="13">
    <source>
        <dbReference type="Proteomes" id="UP000315363"/>
    </source>
</evidence>
<protein>
    <recommendedName>
        <fullName evidence="4">Molybdopterin synthase catalytic subunit</fullName>
        <ecNumber evidence="3">2.8.1.12</ecNumber>
    </recommendedName>
    <alternativeName>
        <fullName evidence="9">MPT synthase subunit 2</fullName>
    </alternativeName>
    <alternativeName>
        <fullName evidence="7">Molybdenum cofactor biosynthesis protein E</fullName>
    </alternativeName>
    <alternativeName>
        <fullName evidence="8">Molybdopterin-converting factor large subunit</fullName>
    </alternativeName>
    <alternativeName>
        <fullName evidence="10">Molybdopterin-converting factor subunit 2</fullName>
    </alternativeName>
</protein>
<dbReference type="SUPFAM" id="SSF54690">
    <property type="entry name" value="Molybdopterin synthase subunit MoaE"/>
    <property type="match status" value="1"/>
</dbReference>
<evidence type="ECO:0000256" key="1">
    <source>
        <dbReference type="ARBA" id="ARBA00005046"/>
    </source>
</evidence>
<evidence type="ECO:0000256" key="4">
    <source>
        <dbReference type="ARBA" id="ARBA00013858"/>
    </source>
</evidence>